<dbReference type="InterPro" id="IPR035994">
    <property type="entry name" value="Nucleoside_phosphorylase_sf"/>
</dbReference>
<dbReference type="AlphaFoldDB" id="A0AAC9LEH3"/>
<dbReference type="Proteomes" id="UP000185511">
    <property type="component" value="Chromosome"/>
</dbReference>
<dbReference type="GO" id="GO:0009116">
    <property type="term" value="P:nucleoside metabolic process"/>
    <property type="evidence" value="ECO:0007669"/>
    <property type="project" value="InterPro"/>
</dbReference>
<dbReference type="KEGG" id="acad:UA74_16045"/>
<name>A0AAC9LEH3_9PSEU</name>
<evidence type="ECO:0000313" key="1">
    <source>
        <dbReference type="EMBL" id="APU15257.1"/>
    </source>
</evidence>
<gene>
    <name evidence="1" type="ORF">UA74_16045</name>
</gene>
<evidence type="ECO:0000313" key="2">
    <source>
        <dbReference type="Proteomes" id="UP000185511"/>
    </source>
</evidence>
<reference evidence="2" key="1">
    <citation type="submission" date="2016-06" db="EMBL/GenBank/DDBJ databases">
        <title>Complete genome sequence of Actinoalloteichus fjordicus DSM 46855 (=ADI127-17), type strain of the new species Actinoalloteichus fjordicus.</title>
        <authorList>
            <person name="Ruckert C."/>
            <person name="Nouioui I."/>
            <person name="Willmese J."/>
            <person name="van Wezel G."/>
            <person name="Klenk H.-P."/>
            <person name="Kalinowski J."/>
            <person name="Zotchev S.B."/>
        </authorList>
    </citation>
    <scope>NUCLEOTIDE SEQUENCE [LARGE SCALE GENOMIC DNA]</scope>
    <source>
        <strain evidence="2">ADI127-7</strain>
    </source>
</reference>
<dbReference type="SUPFAM" id="SSF53167">
    <property type="entry name" value="Purine and uridine phosphorylases"/>
    <property type="match status" value="1"/>
</dbReference>
<sequence>MIARPSATWRAKARTALFGIEAPAPQVVLSPFTTVLEAVAPASSPAPGWWPRADAHGVTVVRVPQGSACLDAVLCLEPGTSVTFVGACGTLRQGGPSVVGAMVEADRAVAYDGTTGRRTWATAPIAPTVAVATARSLADSSAGHHRLDADCVDLETAWVLAGAAVAGCRARALLAITDGNREGAVFESDFGVVTEHLLRVARLALLPHSGSGT</sequence>
<protein>
    <submittedName>
        <fullName evidence="1">Uncharacterized protein</fullName>
    </submittedName>
</protein>
<dbReference type="EMBL" id="CP016076">
    <property type="protein sequence ID" value="APU15257.1"/>
    <property type="molecule type" value="Genomic_DNA"/>
</dbReference>
<keyword evidence="2" id="KW-1185">Reference proteome</keyword>
<organism evidence="1 2">
    <name type="scientific">Actinoalloteichus fjordicus</name>
    <dbReference type="NCBI Taxonomy" id="1612552"/>
    <lineage>
        <taxon>Bacteria</taxon>
        <taxon>Bacillati</taxon>
        <taxon>Actinomycetota</taxon>
        <taxon>Actinomycetes</taxon>
        <taxon>Pseudonocardiales</taxon>
        <taxon>Pseudonocardiaceae</taxon>
        <taxon>Actinoalloteichus</taxon>
    </lineage>
</organism>
<dbReference type="GO" id="GO:0003824">
    <property type="term" value="F:catalytic activity"/>
    <property type="evidence" value="ECO:0007669"/>
    <property type="project" value="InterPro"/>
</dbReference>
<accession>A0AAC9LEH3</accession>
<proteinExistence type="predicted"/>